<dbReference type="Proteomes" id="UP000789739">
    <property type="component" value="Unassembled WGS sequence"/>
</dbReference>
<evidence type="ECO:0000256" key="6">
    <source>
        <dbReference type="ARBA" id="ARBA00023157"/>
    </source>
</evidence>
<dbReference type="PANTHER" id="PTHR11247:SF8">
    <property type="entry name" value="PALMITOYL-PROTEIN THIOESTERASE 1"/>
    <property type="match status" value="1"/>
</dbReference>
<dbReference type="FunFam" id="3.40.50.1820:FF:000107">
    <property type="entry name" value="Palmitoyl-protein thioesterase 1"/>
    <property type="match status" value="1"/>
</dbReference>
<dbReference type="Gene3D" id="3.40.50.1820">
    <property type="entry name" value="alpha/beta hydrolase"/>
    <property type="match status" value="1"/>
</dbReference>
<keyword evidence="7" id="KW-0325">Glycoprotein</keyword>
<evidence type="ECO:0000256" key="4">
    <source>
        <dbReference type="ARBA" id="ARBA00022729"/>
    </source>
</evidence>
<evidence type="ECO:0000256" key="9">
    <source>
        <dbReference type="SAM" id="SignalP"/>
    </source>
</evidence>
<evidence type="ECO:0000256" key="5">
    <source>
        <dbReference type="ARBA" id="ARBA00022801"/>
    </source>
</evidence>
<dbReference type="OrthoDB" id="10263094at2759"/>
<name>A0A9N9CQU8_9GLOM</name>
<evidence type="ECO:0000256" key="3">
    <source>
        <dbReference type="ARBA" id="ARBA00014212"/>
    </source>
</evidence>
<evidence type="ECO:0000256" key="1">
    <source>
        <dbReference type="ARBA" id="ARBA00010758"/>
    </source>
</evidence>
<gene>
    <name evidence="10" type="ORF">PBRASI_LOCUS8049</name>
</gene>
<evidence type="ECO:0000256" key="7">
    <source>
        <dbReference type="ARBA" id="ARBA00023180"/>
    </source>
</evidence>
<dbReference type="PRINTS" id="PR00414">
    <property type="entry name" value="PPTHIESTRASE"/>
</dbReference>
<dbReference type="EMBL" id="CAJVPI010001356">
    <property type="protein sequence ID" value="CAG8608763.1"/>
    <property type="molecule type" value="Genomic_DNA"/>
</dbReference>
<keyword evidence="11" id="KW-1185">Reference proteome</keyword>
<reference evidence="10" key="1">
    <citation type="submission" date="2021-06" db="EMBL/GenBank/DDBJ databases">
        <authorList>
            <person name="Kallberg Y."/>
            <person name="Tangrot J."/>
            <person name="Rosling A."/>
        </authorList>
    </citation>
    <scope>NUCLEOTIDE SEQUENCE</scope>
    <source>
        <strain evidence="10">BR232B</strain>
    </source>
</reference>
<organism evidence="10 11">
    <name type="scientific">Paraglomus brasilianum</name>
    <dbReference type="NCBI Taxonomy" id="144538"/>
    <lineage>
        <taxon>Eukaryota</taxon>
        <taxon>Fungi</taxon>
        <taxon>Fungi incertae sedis</taxon>
        <taxon>Mucoromycota</taxon>
        <taxon>Glomeromycotina</taxon>
        <taxon>Glomeromycetes</taxon>
        <taxon>Paraglomerales</taxon>
        <taxon>Paraglomeraceae</taxon>
        <taxon>Paraglomus</taxon>
    </lineage>
</organism>
<feature type="chain" id="PRO_5040242382" description="Palmitoyl-protein thioesterase 1" evidence="9">
    <location>
        <begin position="20"/>
        <end position="308"/>
    </location>
</feature>
<keyword evidence="6" id="KW-1015">Disulfide bond</keyword>
<dbReference type="AlphaFoldDB" id="A0A9N9CQU8"/>
<dbReference type="GO" id="GO:0008474">
    <property type="term" value="F:palmitoyl-(protein) hydrolase activity"/>
    <property type="evidence" value="ECO:0007669"/>
    <property type="project" value="UniProtKB-EC"/>
</dbReference>
<keyword evidence="4 9" id="KW-0732">Signal</keyword>
<sequence>MIMIFRLVTLFLLSANVLAHVKPVFRPVVLWHGLGDSCCNPDSMGYLQDLIKSSLPDVYVHSIMIGKDEEADKKAGFFGNANNEVADVCEKLKADENLQLGFNAIGFSQGGQFLRAYVERCNDPPVYNLITFGSQHQGIADIPKCQDGDFLCTVMRSIAARGAYSGYVRERVIPAQYYKDPFRLDLYKERSIFLPDVNNELEEKNPLYKTNLASLNLFVMIKFTEEATVEPPESSWFGYYNEDGDILSLFDMPIYKEDWLGLRQLNETNRLVFQECEGKHMHIPENYFREIIESYLSEPLGSYLAIQN</sequence>
<evidence type="ECO:0000313" key="10">
    <source>
        <dbReference type="EMBL" id="CAG8608763.1"/>
    </source>
</evidence>
<feature type="signal peptide" evidence="9">
    <location>
        <begin position="1"/>
        <end position="19"/>
    </location>
</feature>
<dbReference type="Pfam" id="PF02089">
    <property type="entry name" value="Palm_thioest"/>
    <property type="match status" value="1"/>
</dbReference>
<dbReference type="PANTHER" id="PTHR11247">
    <property type="entry name" value="PALMITOYL-PROTEIN THIOESTERASE/DOLICHYLDIPHOSPHATASE 1"/>
    <property type="match status" value="1"/>
</dbReference>
<evidence type="ECO:0000313" key="11">
    <source>
        <dbReference type="Proteomes" id="UP000789739"/>
    </source>
</evidence>
<comment type="similarity">
    <text evidence="1">Belongs to the palmitoyl-protein thioesterase family.</text>
</comment>
<dbReference type="InterPro" id="IPR002472">
    <property type="entry name" value="Palm_thioest"/>
</dbReference>
<proteinExistence type="inferred from homology"/>
<evidence type="ECO:0000256" key="8">
    <source>
        <dbReference type="ARBA" id="ARBA00031934"/>
    </source>
</evidence>
<dbReference type="SUPFAM" id="SSF53474">
    <property type="entry name" value="alpha/beta-Hydrolases"/>
    <property type="match status" value="1"/>
</dbReference>
<dbReference type="EC" id="3.1.2.22" evidence="2"/>
<comment type="caution">
    <text evidence="10">The sequence shown here is derived from an EMBL/GenBank/DDBJ whole genome shotgun (WGS) entry which is preliminary data.</text>
</comment>
<protein>
    <recommendedName>
        <fullName evidence="3">Palmitoyl-protein thioesterase 1</fullName>
        <ecNumber evidence="2">3.1.2.22</ecNumber>
    </recommendedName>
    <alternativeName>
        <fullName evidence="8">Palmitoyl-protein hydrolase 1</fullName>
    </alternativeName>
</protein>
<keyword evidence="5" id="KW-0378">Hydrolase</keyword>
<accession>A0A9N9CQU8</accession>
<evidence type="ECO:0000256" key="2">
    <source>
        <dbReference type="ARBA" id="ARBA00012423"/>
    </source>
</evidence>
<dbReference type="InterPro" id="IPR029058">
    <property type="entry name" value="AB_hydrolase_fold"/>
</dbReference>